<dbReference type="GO" id="GO:0003677">
    <property type="term" value="F:DNA binding"/>
    <property type="evidence" value="ECO:0007669"/>
    <property type="project" value="UniProtKB-UniRule"/>
</dbReference>
<name>A0A7X7LW40_9RHOO</name>
<keyword evidence="5 7" id="KW-0472">Membrane</keyword>
<evidence type="ECO:0000256" key="1">
    <source>
        <dbReference type="ARBA" id="ARBA00000185"/>
    </source>
</evidence>
<evidence type="ECO:0000256" key="6">
    <source>
        <dbReference type="ARBA" id="ARBA00023235"/>
    </source>
</evidence>
<protein>
    <recommendedName>
        <fullName evidence="7">DNA topoisomerase 4 subunit A</fullName>
        <ecNumber evidence="7">5.6.2.2</ecNumber>
    </recommendedName>
    <alternativeName>
        <fullName evidence="7">Topoisomerase IV subunit A</fullName>
    </alternativeName>
</protein>
<evidence type="ECO:0000256" key="4">
    <source>
        <dbReference type="ARBA" id="ARBA00023125"/>
    </source>
</evidence>
<feature type="region of interest" description="Disordered" evidence="9">
    <location>
        <begin position="1"/>
        <end position="29"/>
    </location>
</feature>
<dbReference type="Gene3D" id="3.30.1360.40">
    <property type="match status" value="1"/>
</dbReference>
<dbReference type="EC" id="5.6.2.2" evidence="7"/>
<dbReference type="EMBL" id="JAAYYV010000212">
    <property type="protein sequence ID" value="NLF54333.1"/>
    <property type="molecule type" value="Genomic_DNA"/>
</dbReference>
<proteinExistence type="inferred from homology"/>
<dbReference type="Gene3D" id="2.120.10.90">
    <property type="entry name" value="DNA gyrase/topoisomerase IV, subunit A, C-terminal"/>
    <property type="match status" value="1"/>
</dbReference>
<dbReference type="GO" id="GO:0005524">
    <property type="term" value="F:ATP binding"/>
    <property type="evidence" value="ECO:0007669"/>
    <property type="project" value="InterPro"/>
</dbReference>
<dbReference type="FunFam" id="1.10.268.10:FF:000001">
    <property type="entry name" value="DNA gyrase subunit A"/>
    <property type="match status" value="1"/>
</dbReference>
<evidence type="ECO:0000259" key="10">
    <source>
        <dbReference type="PROSITE" id="PS52040"/>
    </source>
</evidence>
<feature type="active site" description="O-(5'-phospho-DNA)-tyrosine intermediate" evidence="7 8">
    <location>
        <position position="144"/>
    </location>
</feature>
<feature type="domain" description="Topo IIA-type catalytic" evidence="10">
    <location>
        <begin position="56"/>
        <end position="543"/>
    </location>
</feature>
<dbReference type="InterPro" id="IPR013760">
    <property type="entry name" value="Topo_IIA-like_dom_sf"/>
</dbReference>
<gene>
    <name evidence="7 11" type="primary">parC</name>
    <name evidence="11" type="ORF">GX576_08060</name>
</gene>
<reference evidence="11 12" key="1">
    <citation type="journal article" date="2020" name="Biotechnol. Biofuels">
        <title>New insights from the biogas microbiome by comprehensive genome-resolved metagenomics of nearly 1600 species originating from multiple anaerobic digesters.</title>
        <authorList>
            <person name="Campanaro S."/>
            <person name="Treu L."/>
            <person name="Rodriguez-R L.M."/>
            <person name="Kovalovszki A."/>
            <person name="Ziels R.M."/>
            <person name="Maus I."/>
            <person name="Zhu X."/>
            <person name="Kougias P.G."/>
            <person name="Basile A."/>
            <person name="Luo G."/>
            <person name="Schluter A."/>
            <person name="Konstantinidis K.T."/>
            <person name="Angelidaki I."/>
        </authorList>
    </citation>
    <scope>NUCLEOTIDE SEQUENCE [LARGE SCALE GENOMIC DNA]</scope>
    <source>
        <strain evidence="11">AS06rmzACSIP_256</strain>
    </source>
</reference>
<dbReference type="InterPro" id="IPR013757">
    <property type="entry name" value="Topo_IIA_A_a_sf"/>
</dbReference>
<accession>A0A7X7LW40</accession>
<dbReference type="NCBIfam" id="TIGR01062">
    <property type="entry name" value="parC_Gneg"/>
    <property type="match status" value="1"/>
</dbReference>
<keyword evidence="6 7" id="KW-0413">Isomerase</keyword>
<comment type="similarity">
    <text evidence="7">Belongs to the type II topoisomerase GyrA/ParC subunit family. ParC type 1 subfamily.</text>
</comment>
<feature type="site" description="Interaction with DNA" evidence="7">
    <location>
        <position position="100"/>
    </location>
</feature>
<evidence type="ECO:0000256" key="2">
    <source>
        <dbReference type="ARBA" id="ARBA00022475"/>
    </source>
</evidence>
<dbReference type="Proteomes" id="UP000536534">
    <property type="component" value="Unassembled WGS sequence"/>
</dbReference>
<dbReference type="GO" id="GO:0003918">
    <property type="term" value="F:DNA topoisomerase type II (double strand cut, ATP-hydrolyzing) activity"/>
    <property type="evidence" value="ECO:0007669"/>
    <property type="project" value="UniProtKB-UniRule"/>
</dbReference>
<dbReference type="PANTHER" id="PTHR43493:SF1">
    <property type="entry name" value="DNA TOPOISOMERASE 4 SUBUNIT A"/>
    <property type="match status" value="1"/>
</dbReference>
<sequence length="780" mass="85917">MTTDSLDLFADQPPTPPAPPDDAGAEAGDDGTLALDRYAERAYLAYAMSVVKSRALPQVEDGLKPVQRRILYAMSEMRLSSSAKHVKSARVVGDVIGKYHPHGDSSVYDAMVRVAQDFSLRYPLVDGQGNFGSRDGDSAAAMRYTECRLTPIAELLLAEIDRGTVDFIPNYDGAFEEPQLMPARLPFVLLNGASGIAVGMATEIPPHNMREVAEATCHLIRHPDAGLDDILAMLPAPDFPGGGQLISSPEAIRDAYASGRGSLRLRARWRIEELARAQWRVIVEELPHGVSASQVLSEIETLTNPQPRAGKKEVSQEQKNLKQLVLGVLDTVRDESSDKAPIRIVLEPKSSRQNRDEFMAVLLAHTSLETSASVNMTMIGRDGRPQQKHLVQILQEWIDFRYVTVERRTRHRLDEVDRRLHILEGRMIAFLHIEEVIRVIRESDEPKPALIAAFGLTEIQAEDILEIRLRQLARLEGFKIEKELAELKDEHAGLQHLLDSRPAMTKLILKEIRDDAKKYGDDRRTLIEAVAPVAPAEISVPDEPVTVIVSKNGWVRSRQGHGIDPAGIGYKAGDFGFALIETRTIWPLIVIDSNGRAYTVKVSELPGGRGDGAPIATLVEFQDGGKLAQVVGDTPESVYLFAQSGGYGFLCKLANATTRQRTGKGFMTLDKGDKVLTPAKAHGDWIAAASEQGRLLVFPRSEMKTQSGGRGVIVMGLEDKEALAAVAVPADDAVLTVEGIGRGSKQVRLEYKPSQREPLRHRRARKGTTMTPRVKPERMY</sequence>
<dbReference type="CDD" id="cd00187">
    <property type="entry name" value="TOP4c"/>
    <property type="match status" value="1"/>
</dbReference>
<keyword evidence="2 7" id="KW-1003">Cell membrane</keyword>
<dbReference type="Pfam" id="PF03989">
    <property type="entry name" value="DNA_gyraseA_C"/>
    <property type="match status" value="1"/>
</dbReference>
<evidence type="ECO:0000256" key="7">
    <source>
        <dbReference type="HAMAP-Rule" id="MF_00936"/>
    </source>
</evidence>
<evidence type="ECO:0000256" key="5">
    <source>
        <dbReference type="ARBA" id="ARBA00023136"/>
    </source>
</evidence>
<dbReference type="PANTHER" id="PTHR43493">
    <property type="entry name" value="DNA GYRASE/TOPOISOMERASE SUBUNIT A"/>
    <property type="match status" value="1"/>
</dbReference>
<keyword evidence="4 7" id="KW-0238">DNA-binding</keyword>
<comment type="caution">
    <text evidence="11">The sequence shown here is derived from an EMBL/GenBank/DDBJ whole genome shotgun (WGS) entry which is preliminary data.</text>
</comment>
<dbReference type="SUPFAM" id="SSF56719">
    <property type="entry name" value="Type II DNA topoisomerase"/>
    <property type="match status" value="1"/>
</dbReference>
<organism evidence="11 12">
    <name type="scientific">Thauera phenolivorans</name>
    <dbReference type="NCBI Taxonomy" id="1792543"/>
    <lineage>
        <taxon>Bacteria</taxon>
        <taxon>Pseudomonadati</taxon>
        <taxon>Pseudomonadota</taxon>
        <taxon>Betaproteobacteria</taxon>
        <taxon>Rhodocyclales</taxon>
        <taxon>Zoogloeaceae</taxon>
        <taxon>Thauera</taxon>
    </lineage>
</organism>
<comment type="subunit">
    <text evidence="7">Heterotetramer composed of ParC and ParE.</text>
</comment>
<evidence type="ECO:0000313" key="11">
    <source>
        <dbReference type="EMBL" id="NLF54333.1"/>
    </source>
</evidence>
<feature type="site" description="Transition state stabilizer" evidence="7">
    <location>
        <position position="143"/>
    </location>
</feature>
<keyword evidence="3 7" id="KW-0799">Topoisomerase</keyword>
<dbReference type="InterPro" id="IPR005742">
    <property type="entry name" value="TopoIV_A_Gneg"/>
</dbReference>
<comment type="function">
    <text evidence="7">Topoisomerase IV is essential for chromosome segregation. It relaxes supercoiled DNA. Performs the decatenation events required during the replication of a circular DNA molecule.</text>
</comment>
<evidence type="ECO:0000256" key="8">
    <source>
        <dbReference type="PROSITE-ProRule" id="PRU01384"/>
    </source>
</evidence>
<dbReference type="GO" id="GO:0009330">
    <property type="term" value="C:DNA topoisomerase type II (double strand cut, ATP-hydrolyzing) complex"/>
    <property type="evidence" value="ECO:0007669"/>
    <property type="project" value="TreeGrafter"/>
</dbReference>
<dbReference type="SMART" id="SM00434">
    <property type="entry name" value="TOP4c"/>
    <property type="match status" value="1"/>
</dbReference>
<dbReference type="NCBIfam" id="NF004044">
    <property type="entry name" value="PRK05561.1"/>
    <property type="match status" value="1"/>
</dbReference>
<dbReference type="GO" id="GO:0007059">
    <property type="term" value="P:chromosome segregation"/>
    <property type="evidence" value="ECO:0007669"/>
    <property type="project" value="UniProtKB-UniRule"/>
</dbReference>
<dbReference type="InterPro" id="IPR050220">
    <property type="entry name" value="Type_II_DNA_Topoisomerases"/>
</dbReference>
<dbReference type="GO" id="GO:0006265">
    <property type="term" value="P:DNA topological change"/>
    <property type="evidence" value="ECO:0007669"/>
    <property type="project" value="UniProtKB-UniRule"/>
</dbReference>
<dbReference type="InterPro" id="IPR002205">
    <property type="entry name" value="Topo_IIA_dom_A"/>
</dbReference>
<evidence type="ECO:0000256" key="9">
    <source>
        <dbReference type="SAM" id="MobiDB-lite"/>
    </source>
</evidence>
<dbReference type="Pfam" id="PF00521">
    <property type="entry name" value="DNA_topoisoIV"/>
    <property type="match status" value="1"/>
</dbReference>
<feature type="site" description="Interaction with DNA" evidence="7">
    <location>
        <position position="64"/>
    </location>
</feature>
<dbReference type="InterPro" id="IPR013758">
    <property type="entry name" value="Topo_IIA_A/C_ab"/>
</dbReference>
<feature type="region of interest" description="Disordered" evidence="9">
    <location>
        <begin position="752"/>
        <end position="780"/>
    </location>
</feature>
<dbReference type="Gene3D" id="3.90.199.10">
    <property type="entry name" value="Topoisomerase II, domain 5"/>
    <property type="match status" value="1"/>
</dbReference>
<comment type="subcellular location">
    <subcellularLocation>
        <location evidence="7">Cell membrane</location>
        <topology evidence="7">Peripheral membrane protein</topology>
    </subcellularLocation>
</comment>
<dbReference type="AlphaFoldDB" id="A0A7X7LW40"/>
<dbReference type="GO" id="GO:0005694">
    <property type="term" value="C:chromosome"/>
    <property type="evidence" value="ECO:0007669"/>
    <property type="project" value="InterPro"/>
</dbReference>
<dbReference type="PROSITE" id="PS52040">
    <property type="entry name" value="TOPO_IIA"/>
    <property type="match status" value="1"/>
</dbReference>
<evidence type="ECO:0000256" key="3">
    <source>
        <dbReference type="ARBA" id="ARBA00023029"/>
    </source>
</evidence>
<dbReference type="Gene3D" id="1.10.268.10">
    <property type="entry name" value="Topoisomerase, domain 3"/>
    <property type="match status" value="1"/>
</dbReference>
<dbReference type="GO" id="GO:0005737">
    <property type="term" value="C:cytoplasm"/>
    <property type="evidence" value="ECO:0007669"/>
    <property type="project" value="TreeGrafter"/>
</dbReference>
<dbReference type="SUPFAM" id="SSF101904">
    <property type="entry name" value="GyrA/ParC C-terminal domain-like"/>
    <property type="match status" value="1"/>
</dbReference>
<feature type="site" description="Interaction with DNA" evidence="7">
    <location>
        <position position="102"/>
    </location>
</feature>
<dbReference type="InterPro" id="IPR035516">
    <property type="entry name" value="Gyrase/topoIV_suA_C"/>
</dbReference>
<dbReference type="HAMAP" id="MF_00936">
    <property type="entry name" value="ParC_type1"/>
    <property type="match status" value="1"/>
</dbReference>
<dbReference type="GO" id="GO:0019897">
    <property type="term" value="C:extrinsic component of plasma membrane"/>
    <property type="evidence" value="ECO:0007669"/>
    <property type="project" value="UniProtKB-UniRule"/>
</dbReference>
<dbReference type="InterPro" id="IPR006691">
    <property type="entry name" value="GyrA/parC_rep"/>
</dbReference>
<comment type="catalytic activity">
    <reaction evidence="1 7 8">
        <text>ATP-dependent breakage, passage and rejoining of double-stranded DNA.</text>
        <dbReference type="EC" id="5.6.2.2"/>
    </reaction>
</comment>
<evidence type="ECO:0000313" key="12">
    <source>
        <dbReference type="Proteomes" id="UP000536534"/>
    </source>
</evidence>